<dbReference type="InterPro" id="IPR017452">
    <property type="entry name" value="GPCR_Rhodpsn_7TM"/>
</dbReference>
<evidence type="ECO:0000313" key="9">
    <source>
        <dbReference type="Proteomes" id="UP000663870"/>
    </source>
</evidence>
<sequence length="211" mass="24363">MIEFCLKFFLSTNSWLHACVGIERAIIVQFGAQFNKKRSITMAKLIISLIIFLNMTSIIHDPFYRHLIEDPLEQRAWCVISYPSSFLKIYDTTTAMFHFLMPFLINIISAIIIIIKTARMKSLVMDTTNYYQQFYIHKHLIISPIILICLAVPRLIISLISTLIVPVVIHVQWLITGHWELVATITNKNGVVLWIPSVGTRFVHANLPMTY</sequence>
<dbReference type="Proteomes" id="UP000663870">
    <property type="component" value="Unassembled WGS sequence"/>
</dbReference>
<feature type="domain" description="G-protein coupled receptors family 1 profile" evidence="6">
    <location>
        <begin position="1"/>
        <end position="211"/>
    </location>
</feature>
<keyword evidence="4 5" id="KW-0472">Membrane</keyword>
<comment type="subcellular location">
    <subcellularLocation>
        <location evidence="1">Membrane</location>
    </subcellularLocation>
</comment>
<evidence type="ECO:0000256" key="1">
    <source>
        <dbReference type="ARBA" id="ARBA00004370"/>
    </source>
</evidence>
<dbReference type="PROSITE" id="PS50262">
    <property type="entry name" value="G_PROTEIN_RECEP_F1_2"/>
    <property type="match status" value="1"/>
</dbReference>
<keyword evidence="9" id="KW-1185">Reference proteome</keyword>
<dbReference type="GO" id="GO:0016020">
    <property type="term" value="C:membrane"/>
    <property type="evidence" value="ECO:0007669"/>
    <property type="project" value="UniProtKB-SubCell"/>
</dbReference>
<evidence type="ECO:0000259" key="6">
    <source>
        <dbReference type="PROSITE" id="PS50262"/>
    </source>
</evidence>
<dbReference type="AlphaFoldDB" id="A0A815TAY4"/>
<evidence type="ECO:0000313" key="7">
    <source>
        <dbReference type="EMBL" id="CAF1219790.1"/>
    </source>
</evidence>
<dbReference type="EMBL" id="CAJNOL010002427">
    <property type="protein sequence ID" value="CAF1499536.1"/>
    <property type="molecule type" value="Genomic_DNA"/>
</dbReference>
<reference evidence="8" key="1">
    <citation type="submission" date="2021-02" db="EMBL/GenBank/DDBJ databases">
        <authorList>
            <person name="Nowell W R."/>
        </authorList>
    </citation>
    <scope>NUCLEOTIDE SEQUENCE</scope>
</reference>
<dbReference type="SUPFAM" id="SSF81321">
    <property type="entry name" value="Family A G protein-coupled receptor-like"/>
    <property type="match status" value="1"/>
</dbReference>
<accession>A0A815TAY4</accession>
<keyword evidence="3 5" id="KW-1133">Transmembrane helix</keyword>
<keyword evidence="2 5" id="KW-0812">Transmembrane</keyword>
<feature type="transmembrane region" description="Helical" evidence="5">
    <location>
        <begin position="42"/>
        <end position="60"/>
    </location>
</feature>
<evidence type="ECO:0000313" key="8">
    <source>
        <dbReference type="EMBL" id="CAF1499536.1"/>
    </source>
</evidence>
<evidence type="ECO:0000256" key="2">
    <source>
        <dbReference type="ARBA" id="ARBA00022692"/>
    </source>
</evidence>
<feature type="transmembrane region" description="Helical" evidence="5">
    <location>
        <begin position="145"/>
        <end position="169"/>
    </location>
</feature>
<evidence type="ECO:0000256" key="5">
    <source>
        <dbReference type="SAM" id="Phobius"/>
    </source>
</evidence>
<gene>
    <name evidence="8" type="ORF">JXQ802_LOCUS40341</name>
    <name evidence="7" type="ORF">PYM288_LOCUS25814</name>
</gene>
<dbReference type="Gene3D" id="1.20.1070.10">
    <property type="entry name" value="Rhodopsin 7-helix transmembrane proteins"/>
    <property type="match status" value="1"/>
</dbReference>
<proteinExistence type="predicted"/>
<dbReference type="EMBL" id="CAJNOH010001457">
    <property type="protein sequence ID" value="CAF1219790.1"/>
    <property type="molecule type" value="Genomic_DNA"/>
</dbReference>
<name>A0A815TAY4_9BILA</name>
<organism evidence="8 9">
    <name type="scientific">Rotaria sordida</name>
    <dbReference type="NCBI Taxonomy" id="392033"/>
    <lineage>
        <taxon>Eukaryota</taxon>
        <taxon>Metazoa</taxon>
        <taxon>Spiralia</taxon>
        <taxon>Gnathifera</taxon>
        <taxon>Rotifera</taxon>
        <taxon>Eurotatoria</taxon>
        <taxon>Bdelloidea</taxon>
        <taxon>Philodinida</taxon>
        <taxon>Philodinidae</taxon>
        <taxon>Rotaria</taxon>
    </lineage>
</organism>
<dbReference type="Proteomes" id="UP000663854">
    <property type="component" value="Unassembled WGS sequence"/>
</dbReference>
<protein>
    <recommendedName>
        <fullName evidence="6">G-protein coupled receptors family 1 profile domain-containing protein</fullName>
    </recommendedName>
</protein>
<evidence type="ECO:0000256" key="3">
    <source>
        <dbReference type="ARBA" id="ARBA00022989"/>
    </source>
</evidence>
<feature type="transmembrane region" description="Helical" evidence="5">
    <location>
        <begin position="95"/>
        <end position="115"/>
    </location>
</feature>
<comment type="caution">
    <text evidence="8">The sequence shown here is derived from an EMBL/GenBank/DDBJ whole genome shotgun (WGS) entry which is preliminary data.</text>
</comment>
<evidence type="ECO:0000256" key="4">
    <source>
        <dbReference type="ARBA" id="ARBA00023136"/>
    </source>
</evidence>